<proteinExistence type="predicted"/>
<keyword evidence="2" id="KW-1185">Reference proteome</keyword>
<protein>
    <submittedName>
        <fullName evidence="1">Uncharacterized protein</fullName>
    </submittedName>
</protein>
<accession>A0ACC2V485</accession>
<sequence>MSTFNDAPTFQFLPGISLDEFRKLWQKAFEEAKSKLTDLERDWNDNELDRYLEDLNAFDQLTGCSDVTGNVWKYMQPDEEFRKEGAAARKAFTALRSKVNTSASIAENLSRWETLGVSVGDDTKRFFEEWKRNLRRGGAYLAPDKRQKVRDLTTKIQDTADEYTDNIRDDNSTLKLHLEELRGVPEDYLSSHPADPDSREITLRYKGADTSPVLEYCQVQATREKVFKFHWGTSSNVNGPVLQRLLDLRSQKAEILGYRNWAEYQAETSMVKSAPNAASFLDDVYEAIRPRAESEKKQIGQLLKEKDGIEVQSWDLKYGEALLKSQLLRDFDLKSTRQYFQVSRVFPALLRIVEKLFSLRFENIESLTAWHPSVTACHVYDLCNTKEKLIGKLFFDLFPREAKMDGASAWCIRAPIPERQLAEVILKANIPEQPAACMSYLEVRTLLHELGHCVHNMVAPNRYAQFAGIGACQRDFAEAPSQMLELWLTDYKLFDFAINNKGEVIPQHVLTQLVAADEVGRAICAQRQLVLARYSLELHTKRLESEDAIYQLVASTYQQYGPFPVTRETSSHLTFWHLALPAYASGYYAYLFAEVICHDLFREFQKSGNIMDIDVATRYRRVILERVGSQDADEVVTAFLGRKYSSEAYKNWLNAGAPC</sequence>
<dbReference type="EMBL" id="JASBWR010000117">
    <property type="protein sequence ID" value="KAJ9093913.1"/>
    <property type="molecule type" value="Genomic_DNA"/>
</dbReference>
<gene>
    <name evidence="1" type="ORF">QFC19_008145</name>
</gene>
<name>A0ACC2V485_9TREE</name>
<dbReference type="Proteomes" id="UP001241377">
    <property type="component" value="Unassembled WGS sequence"/>
</dbReference>
<reference evidence="1" key="1">
    <citation type="submission" date="2023-04" db="EMBL/GenBank/DDBJ databases">
        <title>Draft Genome sequencing of Naganishia species isolated from polar environments using Oxford Nanopore Technology.</title>
        <authorList>
            <person name="Leo P."/>
            <person name="Venkateswaran K."/>
        </authorList>
    </citation>
    <scope>NUCLEOTIDE SEQUENCE</scope>
    <source>
        <strain evidence="1">MNA-CCFEE 5261</strain>
    </source>
</reference>
<evidence type="ECO:0000313" key="2">
    <source>
        <dbReference type="Proteomes" id="UP001241377"/>
    </source>
</evidence>
<comment type="caution">
    <text evidence="1">The sequence shown here is derived from an EMBL/GenBank/DDBJ whole genome shotgun (WGS) entry which is preliminary data.</text>
</comment>
<evidence type="ECO:0000313" key="1">
    <source>
        <dbReference type="EMBL" id="KAJ9093913.1"/>
    </source>
</evidence>
<organism evidence="1 2">
    <name type="scientific">Naganishia cerealis</name>
    <dbReference type="NCBI Taxonomy" id="610337"/>
    <lineage>
        <taxon>Eukaryota</taxon>
        <taxon>Fungi</taxon>
        <taxon>Dikarya</taxon>
        <taxon>Basidiomycota</taxon>
        <taxon>Agaricomycotina</taxon>
        <taxon>Tremellomycetes</taxon>
        <taxon>Filobasidiales</taxon>
        <taxon>Filobasidiaceae</taxon>
        <taxon>Naganishia</taxon>
    </lineage>
</organism>